<dbReference type="EMBL" id="BSXT01003105">
    <property type="protein sequence ID" value="GMF52579.1"/>
    <property type="molecule type" value="Genomic_DNA"/>
</dbReference>
<evidence type="ECO:0000313" key="3">
    <source>
        <dbReference type="Proteomes" id="UP001165121"/>
    </source>
</evidence>
<dbReference type="PANTHER" id="PTHR42648:SF28">
    <property type="entry name" value="TRANSPOSON-ENCODED PROTEIN WITH RIBONUCLEASE H-LIKE AND RETROVIRUS ZINC FINGER-LIKE DOMAINS"/>
    <property type="match status" value="1"/>
</dbReference>
<name>A0A9W6Y1B9_9STRA</name>
<keyword evidence="3" id="KW-1185">Reference proteome</keyword>
<organism evidence="2 3">
    <name type="scientific">Phytophthora fragariaefolia</name>
    <dbReference type="NCBI Taxonomy" id="1490495"/>
    <lineage>
        <taxon>Eukaryota</taxon>
        <taxon>Sar</taxon>
        <taxon>Stramenopiles</taxon>
        <taxon>Oomycota</taxon>
        <taxon>Peronosporomycetes</taxon>
        <taxon>Peronosporales</taxon>
        <taxon>Peronosporaceae</taxon>
        <taxon>Phytophthora</taxon>
    </lineage>
</organism>
<dbReference type="SUPFAM" id="SSF53098">
    <property type="entry name" value="Ribonuclease H-like"/>
    <property type="match status" value="1"/>
</dbReference>
<evidence type="ECO:0000313" key="2">
    <source>
        <dbReference type="EMBL" id="GMF52579.1"/>
    </source>
</evidence>
<dbReference type="InterPro" id="IPR036397">
    <property type="entry name" value="RNaseH_sf"/>
</dbReference>
<reference evidence="2" key="1">
    <citation type="submission" date="2023-04" db="EMBL/GenBank/DDBJ databases">
        <title>Phytophthora fragariaefolia NBRC 109709.</title>
        <authorList>
            <person name="Ichikawa N."/>
            <person name="Sato H."/>
            <person name="Tonouchi N."/>
        </authorList>
    </citation>
    <scope>NUCLEOTIDE SEQUENCE</scope>
    <source>
        <strain evidence="2">NBRC 109709</strain>
    </source>
</reference>
<dbReference type="Gene3D" id="3.30.420.10">
    <property type="entry name" value="Ribonuclease H-like superfamily/Ribonuclease H"/>
    <property type="match status" value="1"/>
</dbReference>
<evidence type="ECO:0000256" key="1">
    <source>
        <dbReference type="SAM" id="MobiDB-lite"/>
    </source>
</evidence>
<protein>
    <submittedName>
        <fullName evidence="2">Unnamed protein product</fullName>
    </submittedName>
</protein>
<dbReference type="Proteomes" id="UP001165121">
    <property type="component" value="Unassembled WGS sequence"/>
</dbReference>
<proteinExistence type="predicted"/>
<comment type="caution">
    <text evidence="2">The sequence shown here is derived from an EMBL/GenBank/DDBJ whole genome shotgun (WGS) entry which is preliminary data.</text>
</comment>
<gene>
    <name evidence="2" type="ORF">Pfra01_002156400</name>
</gene>
<dbReference type="GO" id="GO:0003676">
    <property type="term" value="F:nucleic acid binding"/>
    <property type="evidence" value="ECO:0007669"/>
    <property type="project" value="InterPro"/>
</dbReference>
<dbReference type="InterPro" id="IPR039537">
    <property type="entry name" value="Retrotran_Ty1/copia-like"/>
</dbReference>
<feature type="compositionally biased region" description="Basic and acidic residues" evidence="1">
    <location>
        <begin position="389"/>
        <end position="410"/>
    </location>
</feature>
<feature type="compositionally biased region" description="Acidic residues" evidence="1">
    <location>
        <begin position="308"/>
        <end position="317"/>
    </location>
</feature>
<dbReference type="InterPro" id="IPR012337">
    <property type="entry name" value="RNaseH-like_sf"/>
</dbReference>
<sequence>MSARNHYTTLTSKSSTVVNHHLKKYVLWGIEHIRVGPTSSQLNLCERTHQSLVEMTKATMLQARFHVSLWSEALCNAAYVKNRVCNKETQGIPYKRMFGIKPDVHHIRKFGTLAYVHVPVTLGRRKHHNNANLGYVLGYAEDIADGKVYLPDERTAKFVTDLRVVGDVVYRDRHDIELDGAYLSSLHFTKPVAEDATSQTAMVDTNSILPSGVEEGENEVDESEIMSTIDQNSQFDLDEVDDNVEGPAADVEDDTEVDLSADIETVVYADSEPVEGDDSKSNEIAASDVAEQDVVSDAGTRGSSVADGDLDDDDEHSGDEGLTVTSIFASKEDDDKNSSNVLNLDEYIGNEKEYRNSNTQSVQHESNHEVIDASSLMGNQPKKTGKRSHRDEPQSKEERVGHEAAKAEPKKTRRGL</sequence>
<dbReference type="AlphaFoldDB" id="A0A9W6Y1B9"/>
<dbReference type="PANTHER" id="PTHR42648">
    <property type="entry name" value="TRANSPOSASE, PUTATIVE-RELATED"/>
    <property type="match status" value="1"/>
</dbReference>
<feature type="region of interest" description="Disordered" evidence="1">
    <location>
        <begin position="270"/>
        <end position="416"/>
    </location>
</feature>
<accession>A0A9W6Y1B9</accession>
<dbReference type="OrthoDB" id="91962at2759"/>